<keyword evidence="4" id="KW-1185">Reference proteome</keyword>
<gene>
    <name evidence="3" type="ORF">AB1Y20_002146</name>
</gene>
<keyword evidence="2" id="KW-1133">Transmembrane helix</keyword>
<proteinExistence type="predicted"/>
<feature type="transmembrane region" description="Helical" evidence="2">
    <location>
        <begin position="51"/>
        <end position="69"/>
    </location>
</feature>
<protein>
    <submittedName>
        <fullName evidence="3">Uncharacterized protein</fullName>
    </submittedName>
</protein>
<dbReference type="EMBL" id="JBGBPQ010000011">
    <property type="protein sequence ID" value="KAL1515524.1"/>
    <property type="molecule type" value="Genomic_DNA"/>
</dbReference>
<accession>A0AB34J8B3</accession>
<dbReference type="Proteomes" id="UP001515480">
    <property type="component" value="Unassembled WGS sequence"/>
</dbReference>
<evidence type="ECO:0000256" key="2">
    <source>
        <dbReference type="SAM" id="Phobius"/>
    </source>
</evidence>
<feature type="region of interest" description="Disordered" evidence="1">
    <location>
        <begin position="79"/>
        <end position="119"/>
    </location>
</feature>
<reference evidence="3 4" key="1">
    <citation type="journal article" date="2024" name="Science">
        <title>Giant polyketide synthase enzymes in the biosynthesis of giant marine polyether toxins.</title>
        <authorList>
            <person name="Fallon T.R."/>
            <person name="Shende V.V."/>
            <person name="Wierzbicki I.H."/>
            <person name="Pendleton A.L."/>
            <person name="Watervoot N.F."/>
            <person name="Auber R.P."/>
            <person name="Gonzalez D.J."/>
            <person name="Wisecaver J.H."/>
            <person name="Moore B.S."/>
        </authorList>
    </citation>
    <scope>NUCLEOTIDE SEQUENCE [LARGE SCALE GENOMIC DNA]</scope>
    <source>
        <strain evidence="3 4">12B1</strain>
    </source>
</reference>
<evidence type="ECO:0000313" key="4">
    <source>
        <dbReference type="Proteomes" id="UP001515480"/>
    </source>
</evidence>
<evidence type="ECO:0000313" key="3">
    <source>
        <dbReference type="EMBL" id="KAL1515524.1"/>
    </source>
</evidence>
<keyword evidence="2" id="KW-0812">Transmembrane</keyword>
<name>A0AB34J8B3_PRYPA</name>
<keyword evidence="2" id="KW-0472">Membrane</keyword>
<feature type="compositionally biased region" description="Low complexity" evidence="1">
    <location>
        <begin position="79"/>
        <end position="90"/>
    </location>
</feature>
<evidence type="ECO:0000256" key="1">
    <source>
        <dbReference type="SAM" id="MobiDB-lite"/>
    </source>
</evidence>
<organism evidence="3 4">
    <name type="scientific">Prymnesium parvum</name>
    <name type="common">Toxic golden alga</name>
    <dbReference type="NCBI Taxonomy" id="97485"/>
    <lineage>
        <taxon>Eukaryota</taxon>
        <taxon>Haptista</taxon>
        <taxon>Haptophyta</taxon>
        <taxon>Prymnesiophyceae</taxon>
        <taxon>Prymnesiales</taxon>
        <taxon>Prymnesiaceae</taxon>
        <taxon>Prymnesium</taxon>
    </lineage>
</organism>
<sequence length="498" mass="53966">MRAALSLAVAVQPCAAGLRPPAWLSSAASKVLSRPPKPAPPLEPEPPQLTWIVYALLATLLAVAAAVLIERYRRRKSGAAASSAKLAPPATHQRKEDSAKAACQASPSGSTLLRAWSPPEPREEYHVASTFHRAEPAKGLTHLSRKDSDPLICTGGTEAEGCSEDSRTDSSEKSVNGGFDAVQLEQLAGQLGSAHPALAEKALTWVSTLARGISPHIDATEFSEGTLTIRLRYPLSGEIATRSRVPVSFELDTTIRVAAEVDHTKAAVLVLQGIGIAPIEGASEVYNRLLPVWQGCETTEAKAEKAWEWWLRHKGEFEDTKLWRLVESLAGLRTASLIPKRGFMDILMGCICVTRSRATTLRYSFFADTTTTQVKCTTSHHPAISNPASEVYDPDAEWKSSTARDIATRNVTDSVNRELAEKFAKSGINFSLLFSDVEEKGIKGASPDVVAKLFQQSLAVGGATHLDRMVGAMKWQRDDPTFKATGDHGRVLWREATK</sequence>
<dbReference type="AlphaFoldDB" id="A0AB34J8B3"/>
<comment type="caution">
    <text evidence="3">The sequence shown here is derived from an EMBL/GenBank/DDBJ whole genome shotgun (WGS) entry which is preliminary data.</text>
</comment>